<evidence type="ECO:0000313" key="1">
    <source>
        <dbReference type="EMBL" id="AKS26328.1"/>
    </source>
</evidence>
<dbReference type="InterPro" id="IPR029055">
    <property type="entry name" value="Ntn_hydrolases_N"/>
</dbReference>
<accession>A0A7R5WRU6</accession>
<organism evidence="1 2">
    <name type="scientific">Diachasmimorpha longicaudata entomopoxvirus</name>
    <dbReference type="NCBI Taxonomy" id="109981"/>
    <lineage>
        <taxon>Viruses</taxon>
        <taxon>Varidnaviria</taxon>
        <taxon>Bamfordvirae</taxon>
        <taxon>Nucleocytoviricota</taxon>
        <taxon>Pokkesviricetes</taxon>
        <taxon>Chitovirales</taxon>
        <taxon>Poxviridae</taxon>
        <taxon>Entomopoxvirinae</taxon>
        <taxon>Epsilonentomopoxvirus</taxon>
        <taxon>Epsilonentomopoxvirus dlongicaudata</taxon>
        <taxon>Diachasmimorpha entomopoxvirus</taxon>
    </lineage>
</organism>
<dbReference type="Gene3D" id="3.60.20.40">
    <property type="match status" value="1"/>
</dbReference>
<gene>
    <name evidence="1" type="primary">GGT</name>
    <name evidence="1" type="ORF">DLEV_037</name>
</gene>
<dbReference type="GeneID" id="80534461"/>
<dbReference type="SUPFAM" id="SSF56235">
    <property type="entry name" value="N-terminal nucleophile aminohydrolases (Ntn hydrolases)"/>
    <property type="match status" value="1"/>
</dbReference>
<dbReference type="GO" id="GO:0006751">
    <property type="term" value="P:glutathione catabolic process"/>
    <property type="evidence" value="ECO:0007669"/>
    <property type="project" value="InterPro"/>
</dbReference>
<sequence length="495" mass="57088">MKYFFALYPIFAYFLFSKEIQAEDEISIVADHQACVKIGLKLIEEKNASIVDAGIAIMLCEGVVNPQTSGIGGGFLGMLYMNKQISMINAREKTPMQVTDRLQLEMGDNSIRAAGIPGAIRGYHLLHQKWGNLGWHEIFEPILNLCKTPFRLRQSQANKELLREHQWYNFSFIGYQYRLVQRIPFVYNPELCYVLGNISQHGPDYFYTEVAHHLISEFPRQFTKRDFLNYHAKIQAPISLTSQRKIKFYGLSYPGPDYAFVTAIQRVLAPYRITLPMFFTILKTYNKQAEMQSFDYYQHLTNQTIQAFQSFQNSYRESNVCIKKNNDAICFTSSINREFGPNYVTKIGIILNNQLNSFPMHYRQIQDLQPPSSSGITFLIYGKIPYLVLAATGGNYAPYSILNTIFYNFQYLADPQEAINARRYYVEKSVVVSEKCTKWITCPREKKGAKRTSVKAHYNLVSAIEEIPAYDNRVGTEYSPIFHNGFQFADLRDTP</sequence>
<keyword evidence="2" id="KW-1185">Reference proteome</keyword>
<dbReference type="PANTHER" id="PTHR11686:SF9">
    <property type="entry name" value="RE13973P"/>
    <property type="match status" value="1"/>
</dbReference>
<dbReference type="RefSeq" id="YP_010796784.1">
    <property type="nucleotide sequence ID" value="NC_076102.1"/>
</dbReference>
<dbReference type="PRINTS" id="PR01210">
    <property type="entry name" value="GGTRANSPTASE"/>
</dbReference>
<dbReference type="Pfam" id="PF01019">
    <property type="entry name" value="G_glu_transpept"/>
    <property type="match status" value="2"/>
</dbReference>
<dbReference type="PANTHER" id="PTHR11686">
    <property type="entry name" value="GAMMA GLUTAMYL TRANSPEPTIDASE"/>
    <property type="match status" value="1"/>
</dbReference>
<dbReference type="KEGG" id="vg:80534461"/>
<name>A0A7R5WRU6_9POXV</name>
<reference evidence="1 2" key="1">
    <citation type="submission" date="2015-04" db="EMBL/GenBank/DDBJ databases">
        <title>Diachasmimorpha longicaudata entomopoxvirus genome.</title>
        <authorList>
            <person name="Coffman K.A."/>
            <person name="Burke G.R."/>
        </authorList>
    </citation>
    <scope>NUCLEOTIDE SEQUENCE [LARGE SCALE GENOMIC DNA]</scope>
</reference>
<evidence type="ECO:0000313" key="2">
    <source>
        <dbReference type="Proteomes" id="UP000593702"/>
    </source>
</evidence>
<dbReference type="InterPro" id="IPR000101">
    <property type="entry name" value="GGT_peptidase"/>
</dbReference>
<dbReference type="EMBL" id="KR095315">
    <property type="protein sequence ID" value="AKS26328.1"/>
    <property type="molecule type" value="Genomic_DNA"/>
</dbReference>
<dbReference type="Proteomes" id="UP000593702">
    <property type="component" value="Segment"/>
</dbReference>
<protein>
    <submittedName>
        <fullName evidence="1">Putative gamma-glutamyl transpeptidase</fullName>
    </submittedName>
</protein>
<dbReference type="GO" id="GO:0036374">
    <property type="term" value="F:glutathione hydrolase activity"/>
    <property type="evidence" value="ECO:0007669"/>
    <property type="project" value="InterPro"/>
</dbReference>
<dbReference type="InterPro" id="IPR043137">
    <property type="entry name" value="GGT_ssub_C"/>
</dbReference>
<proteinExistence type="predicted"/>
<dbReference type="GO" id="GO:0005886">
    <property type="term" value="C:plasma membrane"/>
    <property type="evidence" value="ECO:0007669"/>
    <property type="project" value="TreeGrafter"/>
</dbReference>